<dbReference type="OrthoDB" id="2331100at2759"/>
<evidence type="ECO:0000313" key="3">
    <source>
        <dbReference type="EMBL" id="TFY80698.1"/>
    </source>
</evidence>
<accession>A0A4Z0A4T8</accession>
<keyword evidence="4" id="KW-1185">Reference proteome</keyword>
<dbReference type="SUPFAM" id="SSF49503">
    <property type="entry name" value="Cupredoxins"/>
    <property type="match status" value="1"/>
</dbReference>
<dbReference type="Proteomes" id="UP000298061">
    <property type="component" value="Unassembled WGS sequence"/>
</dbReference>
<dbReference type="InterPro" id="IPR052953">
    <property type="entry name" value="Ser-rich/MCO-related"/>
</dbReference>
<dbReference type="InterPro" id="IPR008972">
    <property type="entry name" value="Cupredoxin"/>
</dbReference>
<dbReference type="AlphaFoldDB" id="A0A4Z0A4T8"/>
<dbReference type="PANTHER" id="PTHR34883:SF15">
    <property type="entry name" value="EXTRACELLULAR SERINE-RICH PROTEIN"/>
    <property type="match status" value="1"/>
</dbReference>
<gene>
    <name evidence="3" type="ORF">EWM64_g3321</name>
</gene>
<dbReference type="EMBL" id="SFCI01000303">
    <property type="protein sequence ID" value="TFY80698.1"/>
    <property type="molecule type" value="Genomic_DNA"/>
</dbReference>
<keyword evidence="2" id="KW-0732">Signal</keyword>
<dbReference type="PANTHER" id="PTHR34883">
    <property type="entry name" value="SERINE-RICH PROTEIN, PUTATIVE-RELATED-RELATED"/>
    <property type="match status" value="1"/>
</dbReference>
<protein>
    <recommendedName>
        <fullName evidence="5">Phytocyanin domain-containing protein</fullName>
    </recommendedName>
</protein>
<feature type="chain" id="PRO_5021353980" description="Phytocyanin domain-containing protein" evidence="2">
    <location>
        <begin position="19"/>
        <end position="202"/>
    </location>
</feature>
<comment type="caution">
    <text evidence="3">The sequence shown here is derived from an EMBL/GenBank/DDBJ whole genome shotgun (WGS) entry which is preliminary data.</text>
</comment>
<name>A0A4Z0A4T8_9AGAM</name>
<evidence type="ECO:0000256" key="1">
    <source>
        <dbReference type="SAM" id="MobiDB-lite"/>
    </source>
</evidence>
<dbReference type="Gene3D" id="2.60.40.420">
    <property type="entry name" value="Cupredoxins - blue copper proteins"/>
    <property type="match status" value="1"/>
</dbReference>
<evidence type="ECO:0000256" key="2">
    <source>
        <dbReference type="SAM" id="SignalP"/>
    </source>
</evidence>
<reference evidence="3 4" key="1">
    <citation type="submission" date="2019-02" db="EMBL/GenBank/DDBJ databases">
        <title>Genome sequencing of the rare red list fungi Hericium alpestre (H. flagellum).</title>
        <authorList>
            <person name="Buettner E."/>
            <person name="Kellner H."/>
        </authorList>
    </citation>
    <scope>NUCLEOTIDE SEQUENCE [LARGE SCALE GENOMIC DNA]</scope>
    <source>
        <strain evidence="3 4">DSM 108284</strain>
    </source>
</reference>
<evidence type="ECO:0000313" key="4">
    <source>
        <dbReference type="Proteomes" id="UP000298061"/>
    </source>
</evidence>
<organism evidence="3 4">
    <name type="scientific">Hericium alpestre</name>
    <dbReference type="NCBI Taxonomy" id="135208"/>
    <lineage>
        <taxon>Eukaryota</taxon>
        <taxon>Fungi</taxon>
        <taxon>Dikarya</taxon>
        <taxon>Basidiomycota</taxon>
        <taxon>Agaricomycotina</taxon>
        <taxon>Agaricomycetes</taxon>
        <taxon>Russulales</taxon>
        <taxon>Hericiaceae</taxon>
        <taxon>Hericium</taxon>
    </lineage>
</organism>
<evidence type="ECO:0008006" key="5">
    <source>
        <dbReference type="Google" id="ProtNLM"/>
    </source>
</evidence>
<sequence length="202" mass="21304">MFAFTIIVASFLVLTVRARDVWVQVGHNTTDNTSAVFQPQRVTAELGDTVFFNFSLGNHTATQSTFSAPCVPAHDSDSTINGFNSMFRDAGNETAVTILSVPMLAQNVNQTMWFFDYNTCGQGGVGVINDNESSTATLAGFARNAIRLNGTDDATSTSSSASHTTTSAHPTTTDSSAANAADRALKLGSISALPLILLGLMI</sequence>
<proteinExistence type="predicted"/>
<feature type="region of interest" description="Disordered" evidence="1">
    <location>
        <begin position="152"/>
        <end position="176"/>
    </location>
</feature>
<feature type="signal peptide" evidence="2">
    <location>
        <begin position="1"/>
        <end position="18"/>
    </location>
</feature>